<dbReference type="Pfam" id="PF00117">
    <property type="entry name" value="GATase"/>
    <property type="match status" value="1"/>
</dbReference>
<accession>B8GJ31</accession>
<protein>
    <recommendedName>
        <fullName evidence="2">anthranilate synthase</fullName>
        <ecNumber evidence="2">4.1.3.27</ecNumber>
    </recommendedName>
</protein>
<dbReference type="GO" id="GO:0005829">
    <property type="term" value="C:cytosol"/>
    <property type="evidence" value="ECO:0007669"/>
    <property type="project" value="TreeGrafter"/>
</dbReference>
<keyword evidence="6" id="KW-0057">Aromatic amino acid biosynthesis</keyword>
<evidence type="ECO:0000256" key="3">
    <source>
        <dbReference type="ARBA" id="ARBA00022605"/>
    </source>
</evidence>
<reference evidence="10 11" key="1">
    <citation type="journal article" date="2015" name="Genome Announc.">
        <title>Complete Genome Sequence of Methanosphaerula palustris E1-9CT, a Hydrogenotrophic Methanogen Isolated from a Minerotrophic Fen Peatland.</title>
        <authorList>
            <person name="Cadillo-Quiroz H."/>
            <person name="Browne P."/>
            <person name="Kyrpides N."/>
            <person name="Woyke T."/>
            <person name="Goodwin L."/>
            <person name="Detter C."/>
            <person name="Yavitt J.B."/>
            <person name="Zinder S.H."/>
        </authorList>
    </citation>
    <scope>NUCLEOTIDE SEQUENCE [LARGE SCALE GENOMIC DNA]</scope>
    <source>
        <strain evidence="11">ATCC BAA-1556 / DSM 19958 / E1-9c</strain>
    </source>
</reference>
<evidence type="ECO:0000256" key="6">
    <source>
        <dbReference type="ARBA" id="ARBA00023141"/>
    </source>
</evidence>
<dbReference type="PANTHER" id="PTHR43418">
    <property type="entry name" value="MULTIFUNCTIONAL TRYPTOPHAN BIOSYNTHESIS PROTEIN-RELATED"/>
    <property type="match status" value="1"/>
</dbReference>
<evidence type="ECO:0000256" key="5">
    <source>
        <dbReference type="ARBA" id="ARBA00022962"/>
    </source>
</evidence>
<keyword evidence="11" id="KW-1185">Reference proteome</keyword>
<dbReference type="Proteomes" id="UP000002457">
    <property type="component" value="Chromosome"/>
</dbReference>
<organism evidence="10 11">
    <name type="scientific">Methanosphaerula palustris (strain ATCC BAA-1556 / DSM 19958 / E1-9c)</name>
    <dbReference type="NCBI Taxonomy" id="521011"/>
    <lineage>
        <taxon>Archaea</taxon>
        <taxon>Methanobacteriati</taxon>
        <taxon>Methanobacteriota</taxon>
        <taxon>Stenosarchaea group</taxon>
        <taxon>Methanomicrobia</taxon>
        <taxon>Methanomicrobiales</taxon>
        <taxon>Methanoregulaceae</taxon>
        <taxon>Methanosphaerula</taxon>
    </lineage>
</organism>
<dbReference type="GO" id="GO:0000162">
    <property type="term" value="P:L-tryptophan biosynthetic process"/>
    <property type="evidence" value="ECO:0007669"/>
    <property type="project" value="UniProtKB-KW"/>
</dbReference>
<evidence type="ECO:0000313" key="11">
    <source>
        <dbReference type="Proteomes" id="UP000002457"/>
    </source>
</evidence>
<dbReference type="OrthoDB" id="3321at2157"/>
<keyword evidence="5 10" id="KW-0315">Glutamine amidotransferase</keyword>
<evidence type="ECO:0000256" key="4">
    <source>
        <dbReference type="ARBA" id="ARBA00022822"/>
    </source>
</evidence>
<keyword evidence="10" id="KW-0808">Transferase</keyword>
<dbReference type="AlphaFoldDB" id="B8GJ31"/>
<dbReference type="InterPro" id="IPR029062">
    <property type="entry name" value="Class_I_gatase-like"/>
</dbReference>
<proteinExistence type="predicted"/>
<keyword evidence="4" id="KW-0822">Tryptophan biosynthesis</keyword>
<evidence type="ECO:0000256" key="1">
    <source>
        <dbReference type="ARBA" id="ARBA00004873"/>
    </source>
</evidence>
<dbReference type="InterPro" id="IPR017926">
    <property type="entry name" value="GATASE"/>
</dbReference>
<dbReference type="RefSeq" id="WP_012616923.1">
    <property type="nucleotide sequence ID" value="NC_011832.1"/>
</dbReference>
<dbReference type="GO" id="GO:0016740">
    <property type="term" value="F:transferase activity"/>
    <property type="evidence" value="ECO:0007669"/>
    <property type="project" value="UniProtKB-KW"/>
</dbReference>
<keyword evidence="3" id="KW-0028">Amino-acid biosynthesis</keyword>
<dbReference type="PRINTS" id="PR00097">
    <property type="entry name" value="ANTSNTHASEII"/>
</dbReference>
<evidence type="ECO:0000259" key="9">
    <source>
        <dbReference type="Pfam" id="PF00117"/>
    </source>
</evidence>
<evidence type="ECO:0000256" key="2">
    <source>
        <dbReference type="ARBA" id="ARBA00012266"/>
    </source>
</evidence>
<evidence type="ECO:0000256" key="8">
    <source>
        <dbReference type="ARBA" id="ARBA00047683"/>
    </source>
</evidence>
<dbReference type="HOGENOM" id="CLU_014340_1_2_2"/>
<dbReference type="KEGG" id="mpl:Mpal_0218"/>
<keyword evidence="7" id="KW-0456">Lyase</keyword>
<dbReference type="eggNOG" id="arCOG00086">
    <property type="taxonomic scope" value="Archaea"/>
</dbReference>
<dbReference type="PANTHER" id="PTHR43418:SF4">
    <property type="entry name" value="MULTIFUNCTIONAL TRYPTOPHAN BIOSYNTHESIS PROTEIN"/>
    <property type="match status" value="1"/>
</dbReference>
<dbReference type="PRINTS" id="PR00099">
    <property type="entry name" value="CPSGATASE"/>
</dbReference>
<dbReference type="CDD" id="cd01743">
    <property type="entry name" value="GATase1_Anthranilate_Synthase"/>
    <property type="match status" value="1"/>
</dbReference>
<dbReference type="GO" id="GO:0004049">
    <property type="term" value="F:anthranilate synthase activity"/>
    <property type="evidence" value="ECO:0007669"/>
    <property type="project" value="UniProtKB-EC"/>
</dbReference>
<dbReference type="EC" id="4.1.3.27" evidence="2"/>
<name>B8GJ31_METPE</name>
<gene>
    <name evidence="10" type="ordered locus">Mpal_0218</name>
</gene>
<dbReference type="PROSITE" id="PS51273">
    <property type="entry name" value="GATASE_TYPE_1"/>
    <property type="match status" value="1"/>
</dbReference>
<dbReference type="Gene3D" id="3.40.50.880">
    <property type="match status" value="1"/>
</dbReference>
<sequence>MKVLVIDSFDSFTYNLCQLLGMLGAVVSVITKDATTEDTFAAAAGCDRILLSPGPGKPEDSTLYRTVLETLSHTVPTLGVCLGHQAICATFGSRIVRARILMHGKTSPIVHDQTGVFAGLPSPFTATRYHSLVADKDMFPDSLIISATSLDDDEVMGVRHREFPIEGVQFHPESILSPAGEALIRNFLEQPYLGRRSV</sequence>
<dbReference type="NCBIfam" id="TIGR00566">
    <property type="entry name" value="trpG_papA"/>
    <property type="match status" value="1"/>
</dbReference>
<evidence type="ECO:0000313" key="10">
    <source>
        <dbReference type="EMBL" id="ACL15604.1"/>
    </source>
</evidence>
<dbReference type="MEROPS" id="C26.955"/>
<dbReference type="FunFam" id="3.40.50.880:FF:000003">
    <property type="entry name" value="Anthranilate synthase component II"/>
    <property type="match status" value="1"/>
</dbReference>
<dbReference type="InterPro" id="IPR050472">
    <property type="entry name" value="Anth_synth/Amidotransfase"/>
</dbReference>
<dbReference type="GeneID" id="7270603"/>
<dbReference type="InterPro" id="IPR006221">
    <property type="entry name" value="TrpG/PapA_dom"/>
</dbReference>
<comment type="catalytic activity">
    <reaction evidence="8">
        <text>chorismate + L-glutamine = anthranilate + pyruvate + L-glutamate + H(+)</text>
        <dbReference type="Rhea" id="RHEA:21732"/>
        <dbReference type="ChEBI" id="CHEBI:15361"/>
        <dbReference type="ChEBI" id="CHEBI:15378"/>
        <dbReference type="ChEBI" id="CHEBI:16567"/>
        <dbReference type="ChEBI" id="CHEBI:29748"/>
        <dbReference type="ChEBI" id="CHEBI:29985"/>
        <dbReference type="ChEBI" id="CHEBI:58359"/>
        <dbReference type="EC" id="4.1.3.27"/>
    </reaction>
</comment>
<evidence type="ECO:0000256" key="7">
    <source>
        <dbReference type="ARBA" id="ARBA00023239"/>
    </source>
</evidence>
<dbReference type="STRING" id="521011.Mpal_0218"/>
<dbReference type="EMBL" id="CP001338">
    <property type="protein sequence ID" value="ACL15604.1"/>
    <property type="molecule type" value="Genomic_DNA"/>
</dbReference>
<dbReference type="SUPFAM" id="SSF52317">
    <property type="entry name" value="Class I glutamine amidotransferase-like"/>
    <property type="match status" value="1"/>
</dbReference>
<comment type="pathway">
    <text evidence="1">Amino-acid biosynthesis; L-tryptophan biosynthesis; L-tryptophan from chorismate: step 1/5.</text>
</comment>
<feature type="domain" description="Glutamine amidotransferase" evidence="9">
    <location>
        <begin position="4"/>
        <end position="189"/>
    </location>
</feature>
<dbReference type="PRINTS" id="PR00096">
    <property type="entry name" value="GATASE"/>
</dbReference>